<feature type="domain" description="Rhodanese" evidence="3">
    <location>
        <begin position="201"/>
        <end position="306"/>
    </location>
</feature>
<accession>A0AAP4U1S7</accession>
<dbReference type="GO" id="GO:0004792">
    <property type="term" value="F:thiosulfate-cyanide sulfurtransferase activity"/>
    <property type="evidence" value="ECO:0007669"/>
    <property type="project" value="TreeGrafter"/>
</dbReference>
<dbReference type="SMART" id="SM00450">
    <property type="entry name" value="RHOD"/>
    <property type="match status" value="2"/>
</dbReference>
<dbReference type="EMBL" id="JAUORK010000035">
    <property type="protein sequence ID" value="MDO6673813.1"/>
    <property type="molecule type" value="Genomic_DNA"/>
</dbReference>
<evidence type="ECO:0000313" key="4">
    <source>
        <dbReference type="EMBL" id="MDO6673813.1"/>
    </source>
</evidence>
<keyword evidence="1 4" id="KW-0808">Transferase</keyword>
<evidence type="ECO:0000256" key="2">
    <source>
        <dbReference type="ARBA" id="ARBA00022737"/>
    </source>
</evidence>
<comment type="caution">
    <text evidence="4">The sequence shown here is derived from an EMBL/GenBank/DDBJ whole genome shotgun (WGS) entry which is preliminary data.</text>
</comment>
<dbReference type="PANTHER" id="PTHR11364:SF27">
    <property type="entry name" value="SULFURTRANSFERASE"/>
    <property type="match status" value="1"/>
</dbReference>
<dbReference type="Pfam" id="PF00581">
    <property type="entry name" value="Rhodanese"/>
    <property type="match status" value="2"/>
</dbReference>
<name>A0AAP4U1S7_9GAMM</name>
<evidence type="ECO:0000313" key="5">
    <source>
        <dbReference type="Proteomes" id="UP001170481"/>
    </source>
</evidence>
<dbReference type="InterPro" id="IPR045078">
    <property type="entry name" value="TST/MPST-like"/>
</dbReference>
<evidence type="ECO:0000259" key="3">
    <source>
        <dbReference type="PROSITE" id="PS50206"/>
    </source>
</evidence>
<dbReference type="SUPFAM" id="SSF52821">
    <property type="entry name" value="Rhodanese/Cell cycle control phosphatase"/>
    <property type="match status" value="2"/>
</dbReference>
<sequence>MAQYPDPAALAAASVSASSLLVPDQRQAPLIDASQLVTQLAMAGLKSPVVLDCRARLDDGEAGERLWREGHLPGAIHVDMDRDLSAAVREDGVGGRHPLPSHQATAELFRRLGITPEQQVVVYDDMGGQMAAARLWWMLTWAGHPDVRLLDGGIQAWNQALGELKRAPAQPVSPTPSDWQPSFDDSLLVSAQEVAATDDSLLDARGEARFRGEQEPVDPVAGHIPGAFCRPTPSNLEANGRFKDRMSLMRELRSLLPAQGEVIAYCGSGISACQNILAFAIAGLPLPRLYAGSWSDWISDPARPVATGEASEK</sequence>
<dbReference type="Gene3D" id="3.40.250.10">
    <property type="entry name" value="Rhodanese-like domain"/>
    <property type="match status" value="2"/>
</dbReference>
<dbReference type="RefSeq" id="WP_303595564.1">
    <property type="nucleotide sequence ID" value="NZ_JAUORK010000035.1"/>
</dbReference>
<gene>
    <name evidence="4" type="ORF">Q4535_17040</name>
</gene>
<dbReference type="CDD" id="cd01448">
    <property type="entry name" value="TST_Repeat_1"/>
    <property type="match status" value="1"/>
</dbReference>
<dbReference type="PROSITE" id="PS50206">
    <property type="entry name" value="RHODANESE_3"/>
    <property type="match status" value="2"/>
</dbReference>
<dbReference type="EC" id="2.8.1.-" evidence="4"/>
<protein>
    <submittedName>
        <fullName evidence="4">Sulfurtransferase</fullName>
        <ecNumber evidence="4">2.8.1.-</ecNumber>
    </submittedName>
</protein>
<proteinExistence type="predicted"/>
<evidence type="ECO:0000256" key="1">
    <source>
        <dbReference type="ARBA" id="ARBA00022679"/>
    </source>
</evidence>
<dbReference type="InterPro" id="IPR001763">
    <property type="entry name" value="Rhodanese-like_dom"/>
</dbReference>
<dbReference type="InterPro" id="IPR036873">
    <property type="entry name" value="Rhodanese-like_dom_sf"/>
</dbReference>
<dbReference type="PANTHER" id="PTHR11364">
    <property type="entry name" value="THIOSULFATE SULFERTANSFERASE"/>
    <property type="match status" value="1"/>
</dbReference>
<feature type="domain" description="Rhodanese" evidence="3">
    <location>
        <begin position="44"/>
        <end position="166"/>
    </location>
</feature>
<dbReference type="AlphaFoldDB" id="A0AAP4U1S7"/>
<keyword evidence="2" id="KW-0677">Repeat</keyword>
<organism evidence="4 5">
    <name type="scientific">Cobetia amphilecti</name>
    <dbReference type="NCBI Taxonomy" id="1055104"/>
    <lineage>
        <taxon>Bacteria</taxon>
        <taxon>Pseudomonadati</taxon>
        <taxon>Pseudomonadota</taxon>
        <taxon>Gammaproteobacteria</taxon>
        <taxon>Oceanospirillales</taxon>
        <taxon>Halomonadaceae</taxon>
        <taxon>Cobetia</taxon>
    </lineage>
</organism>
<dbReference type="CDD" id="cd01449">
    <property type="entry name" value="TST_Repeat_2"/>
    <property type="match status" value="1"/>
</dbReference>
<reference evidence="4" key="1">
    <citation type="submission" date="2023-07" db="EMBL/GenBank/DDBJ databases">
        <title>Genome content predicts the carbon catabolic preferences of heterotrophic bacteria.</title>
        <authorList>
            <person name="Gralka M."/>
        </authorList>
    </citation>
    <scope>NUCLEOTIDE SEQUENCE</scope>
    <source>
        <strain evidence="4">C2R13</strain>
    </source>
</reference>
<dbReference type="Proteomes" id="UP001170481">
    <property type="component" value="Unassembled WGS sequence"/>
</dbReference>